<protein>
    <submittedName>
        <fullName evidence="2">Uncharacterized protein</fullName>
    </submittedName>
</protein>
<dbReference type="PANTHER" id="PTHR34941:SF1">
    <property type="entry name" value="DEHYDRIN HIRD11"/>
    <property type="match status" value="1"/>
</dbReference>
<evidence type="ECO:0000256" key="1">
    <source>
        <dbReference type="SAM" id="MobiDB-lite"/>
    </source>
</evidence>
<sequence length="99" mass="10717">MAGIIQKIGEKLHMGGGAEQHKDTKDEKQHSGDAHKQQGEHKEGIIDKIKDKLPGGGGDHKETAGTHDGEKKKKKNKDKKKDKKDHDGGHDSSSSSDSD</sequence>
<accession>A0AAV0HF88</accession>
<dbReference type="PANTHER" id="PTHR34941">
    <property type="entry name" value="DEHYDRIN HIRD11"/>
    <property type="match status" value="1"/>
</dbReference>
<name>A0AAV0HF88_9ROSI</name>
<organism evidence="2 4">
    <name type="scientific">Linum tenue</name>
    <dbReference type="NCBI Taxonomy" id="586396"/>
    <lineage>
        <taxon>Eukaryota</taxon>
        <taxon>Viridiplantae</taxon>
        <taxon>Streptophyta</taxon>
        <taxon>Embryophyta</taxon>
        <taxon>Tracheophyta</taxon>
        <taxon>Spermatophyta</taxon>
        <taxon>Magnoliopsida</taxon>
        <taxon>eudicotyledons</taxon>
        <taxon>Gunneridae</taxon>
        <taxon>Pentapetalae</taxon>
        <taxon>rosids</taxon>
        <taxon>fabids</taxon>
        <taxon>Malpighiales</taxon>
        <taxon>Linaceae</taxon>
        <taxon>Linum</taxon>
    </lineage>
</organism>
<gene>
    <name evidence="2" type="ORF">LITE_LOCUS4237</name>
    <name evidence="3" type="ORF">LITE_LOCUS4489</name>
</gene>
<feature type="region of interest" description="Disordered" evidence="1">
    <location>
        <begin position="1"/>
        <end position="99"/>
    </location>
</feature>
<dbReference type="EMBL" id="CAMGYJ010000002">
    <property type="protein sequence ID" value="CAI0384696.1"/>
    <property type="molecule type" value="Genomic_DNA"/>
</dbReference>
<dbReference type="AlphaFoldDB" id="A0AAV0HF88"/>
<dbReference type="GO" id="GO:0046872">
    <property type="term" value="F:metal ion binding"/>
    <property type="evidence" value="ECO:0007669"/>
    <property type="project" value="InterPro"/>
</dbReference>
<evidence type="ECO:0000313" key="4">
    <source>
        <dbReference type="Proteomes" id="UP001154282"/>
    </source>
</evidence>
<proteinExistence type="predicted"/>
<dbReference type="EMBL" id="CAMGYJ010000002">
    <property type="protein sequence ID" value="CAI0383991.1"/>
    <property type="molecule type" value="Genomic_DNA"/>
</dbReference>
<feature type="compositionally biased region" description="Basic and acidic residues" evidence="1">
    <location>
        <begin position="8"/>
        <end position="71"/>
    </location>
</feature>
<comment type="caution">
    <text evidence="2">The sequence shown here is derived from an EMBL/GenBank/DDBJ whole genome shotgun (WGS) entry which is preliminary data.</text>
</comment>
<dbReference type="InterPro" id="IPR039285">
    <property type="entry name" value="HIRD11-like"/>
</dbReference>
<dbReference type="InterPro" id="IPR030513">
    <property type="entry name" value="Dehydrin_CS"/>
</dbReference>
<dbReference type="Proteomes" id="UP001154282">
    <property type="component" value="Unassembled WGS sequence"/>
</dbReference>
<evidence type="ECO:0000313" key="2">
    <source>
        <dbReference type="EMBL" id="CAI0383991.1"/>
    </source>
</evidence>
<dbReference type="PROSITE" id="PS00823">
    <property type="entry name" value="DEHYDRIN_2"/>
    <property type="match status" value="1"/>
</dbReference>
<feature type="compositionally biased region" description="Basic residues" evidence="1">
    <location>
        <begin position="72"/>
        <end position="83"/>
    </location>
</feature>
<keyword evidence="4" id="KW-1185">Reference proteome</keyword>
<evidence type="ECO:0000313" key="3">
    <source>
        <dbReference type="EMBL" id="CAI0384696.1"/>
    </source>
</evidence>
<reference evidence="2" key="1">
    <citation type="submission" date="2022-08" db="EMBL/GenBank/DDBJ databases">
        <authorList>
            <person name="Gutierrez-Valencia J."/>
        </authorList>
    </citation>
    <scope>NUCLEOTIDE SEQUENCE</scope>
</reference>